<dbReference type="Gene3D" id="3.30.750.24">
    <property type="entry name" value="STAS domain"/>
    <property type="match status" value="1"/>
</dbReference>
<dbReference type="PROSITE" id="PS50801">
    <property type="entry name" value="STAS"/>
    <property type="match status" value="1"/>
</dbReference>
<dbReference type="SUPFAM" id="SSF52091">
    <property type="entry name" value="SpoIIaa-like"/>
    <property type="match status" value="1"/>
</dbReference>
<dbReference type="InterPro" id="IPR036513">
    <property type="entry name" value="STAS_dom_sf"/>
</dbReference>
<dbReference type="CDD" id="cd07043">
    <property type="entry name" value="STAS_anti-anti-sigma_factors"/>
    <property type="match status" value="1"/>
</dbReference>
<dbReference type="NCBIfam" id="TIGR00377">
    <property type="entry name" value="ant_ant_sig"/>
    <property type="match status" value="1"/>
</dbReference>
<comment type="caution">
    <text evidence="4">The sequence shown here is derived from an EMBL/GenBank/DDBJ whole genome shotgun (WGS) entry which is preliminary data.</text>
</comment>
<proteinExistence type="inferred from homology"/>
<feature type="domain" description="STAS" evidence="3">
    <location>
        <begin position="1"/>
        <end position="111"/>
    </location>
</feature>
<dbReference type="InterPro" id="IPR003658">
    <property type="entry name" value="Anti-sigma_ant"/>
</dbReference>
<evidence type="ECO:0000256" key="2">
    <source>
        <dbReference type="RuleBase" id="RU003749"/>
    </source>
</evidence>
<organism evidence="4 5">
    <name type="scientific">Holtiella tumoricola</name>
    <dbReference type="NCBI Taxonomy" id="3018743"/>
    <lineage>
        <taxon>Bacteria</taxon>
        <taxon>Bacillati</taxon>
        <taxon>Bacillota</taxon>
        <taxon>Clostridia</taxon>
        <taxon>Lachnospirales</taxon>
        <taxon>Cellulosilyticaceae</taxon>
        <taxon>Holtiella</taxon>
    </lineage>
</organism>
<dbReference type="EMBL" id="JAQIFT010000068">
    <property type="protein sequence ID" value="MDA3733852.1"/>
    <property type="molecule type" value="Genomic_DNA"/>
</dbReference>
<gene>
    <name evidence="4" type="ORF">PBV87_20470</name>
</gene>
<dbReference type="RefSeq" id="WP_242847689.1">
    <property type="nucleotide sequence ID" value="NZ_JAQIFT010000068.1"/>
</dbReference>
<evidence type="ECO:0000313" key="4">
    <source>
        <dbReference type="EMBL" id="MDA3733852.1"/>
    </source>
</evidence>
<dbReference type="PANTHER" id="PTHR33495">
    <property type="entry name" value="ANTI-SIGMA FACTOR ANTAGONIST TM_1081-RELATED-RELATED"/>
    <property type="match status" value="1"/>
</dbReference>
<sequence length="112" mass="12905">MNIEFCMQDTTLIVTLAGEIDHHTSVEIRESVDREYHKRRARNILFDFERVVFMDSSGIGLLMGRYRTVSICGGYVGLYNVSSKVDRILSISGIYKLTRLYESREQAFKCLA</sequence>
<keyword evidence="5" id="KW-1185">Reference proteome</keyword>
<reference evidence="4" key="1">
    <citation type="journal article" date="2023" name="Int. J. Syst. Evol. Microbiol.">
        <title>&lt;i&gt;Holtiella tumoricola&lt;/i&gt; gen. nov. sp. nov., isolated from a human clinical sample.</title>
        <authorList>
            <person name="Allen-Vercoe E."/>
            <person name="Daigneault M.C."/>
            <person name="Vancuren S.J."/>
            <person name="Cochrane K."/>
            <person name="O'Neal L.L."/>
            <person name="Sankaranarayanan K."/>
            <person name="Lawson P.A."/>
        </authorList>
    </citation>
    <scope>NUCLEOTIDE SEQUENCE</scope>
    <source>
        <strain evidence="4">CC70A</strain>
    </source>
</reference>
<evidence type="ECO:0000256" key="1">
    <source>
        <dbReference type="ARBA" id="ARBA00009013"/>
    </source>
</evidence>
<dbReference type="InterPro" id="IPR002645">
    <property type="entry name" value="STAS_dom"/>
</dbReference>
<dbReference type="Pfam" id="PF01740">
    <property type="entry name" value="STAS"/>
    <property type="match status" value="1"/>
</dbReference>
<comment type="similarity">
    <text evidence="1 2">Belongs to the anti-sigma-factor antagonist family.</text>
</comment>
<evidence type="ECO:0000259" key="3">
    <source>
        <dbReference type="PROSITE" id="PS50801"/>
    </source>
</evidence>
<dbReference type="GO" id="GO:0043856">
    <property type="term" value="F:anti-sigma factor antagonist activity"/>
    <property type="evidence" value="ECO:0007669"/>
    <property type="project" value="InterPro"/>
</dbReference>
<accession>A0AA42DRT4</accession>
<dbReference type="PANTHER" id="PTHR33495:SF2">
    <property type="entry name" value="ANTI-SIGMA FACTOR ANTAGONIST TM_1081-RELATED"/>
    <property type="match status" value="1"/>
</dbReference>
<dbReference type="Proteomes" id="UP001169242">
    <property type="component" value="Unassembled WGS sequence"/>
</dbReference>
<dbReference type="AlphaFoldDB" id="A0AA42DRT4"/>
<name>A0AA42DRT4_9FIRM</name>
<protein>
    <recommendedName>
        <fullName evidence="2">Anti-sigma factor antagonist</fullName>
    </recommendedName>
</protein>
<evidence type="ECO:0000313" key="5">
    <source>
        <dbReference type="Proteomes" id="UP001169242"/>
    </source>
</evidence>